<feature type="compositionally biased region" description="Polar residues" evidence="1">
    <location>
        <begin position="392"/>
        <end position="401"/>
    </location>
</feature>
<feature type="compositionally biased region" description="Basic and acidic residues" evidence="1">
    <location>
        <begin position="103"/>
        <end position="112"/>
    </location>
</feature>
<feature type="region of interest" description="Disordered" evidence="1">
    <location>
        <begin position="89"/>
        <end position="319"/>
    </location>
</feature>
<feature type="compositionally biased region" description="Basic and acidic residues" evidence="1">
    <location>
        <begin position="159"/>
        <end position="173"/>
    </location>
</feature>
<feature type="region of interest" description="Disordered" evidence="1">
    <location>
        <begin position="382"/>
        <end position="510"/>
    </location>
</feature>
<feature type="compositionally biased region" description="Low complexity" evidence="1">
    <location>
        <begin position="432"/>
        <end position="444"/>
    </location>
</feature>
<feature type="compositionally biased region" description="Basic and acidic residues" evidence="1">
    <location>
        <begin position="254"/>
        <end position="273"/>
    </location>
</feature>
<feature type="compositionally biased region" description="Gly residues" evidence="1">
    <location>
        <begin position="298"/>
        <end position="309"/>
    </location>
</feature>
<reference evidence="3" key="1">
    <citation type="journal article" date="2019" name="Int. J. Syst. Evol. Microbiol.">
        <title>The Global Catalogue of Microorganisms (GCM) 10K type strain sequencing project: providing services to taxonomists for standard genome sequencing and annotation.</title>
        <authorList>
            <consortium name="The Broad Institute Genomics Platform"/>
            <consortium name="The Broad Institute Genome Sequencing Center for Infectious Disease"/>
            <person name="Wu L."/>
            <person name="Ma J."/>
        </authorList>
    </citation>
    <scope>NUCLEOTIDE SEQUENCE [LARGE SCALE GENOMIC DNA]</scope>
    <source>
        <strain evidence="3">CGMCC 4.7396</strain>
    </source>
</reference>
<evidence type="ECO:0000256" key="1">
    <source>
        <dbReference type="SAM" id="MobiDB-lite"/>
    </source>
</evidence>
<comment type="caution">
    <text evidence="2">The sequence shown here is derived from an EMBL/GenBank/DDBJ whole genome shotgun (WGS) entry which is preliminary data.</text>
</comment>
<gene>
    <name evidence="2" type="ORF">ACFO8M_10680</name>
</gene>
<name>A0ABV7Q124_9ACTN</name>
<evidence type="ECO:0000313" key="3">
    <source>
        <dbReference type="Proteomes" id="UP001595712"/>
    </source>
</evidence>
<protein>
    <submittedName>
        <fullName evidence="2">Uncharacterized protein</fullName>
    </submittedName>
</protein>
<organism evidence="2 3">
    <name type="scientific">Glycomyces rhizosphaerae</name>
    <dbReference type="NCBI Taxonomy" id="2054422"/>
    <lineage>
        <taxon>Bacteria</taxon>
        <taxon>Bacillati</taxon>
        <taxon>Actinomycetota</taxon>
        <taxon>Actinomycetes</taxon>
        <taxon>Glycomycetales</taxon>
        <taxon>Glycomycetaceae</taxon>
        <taxon>Glycomyces</taxon>
    </lineage>
</organism>
<dbReference type="RefSeq" id="WP_387974471.1">
    <property type="nucleotide sequence ID" value="NZ_JBHRWO010000010.1"/>
</dbReference>
<feature type="compositionally biased region" description="Basic and acidic residues" evidence="1">
    <location>
        <begin position="237"/>
        <end position="246"/>
    </location>
</feature>
<dbReference type="Proteomes" id="UP001595712">
    <property type="component" value="Unassembled WGS sequence"/>
</dbReference>
<keyword evidence="3" id="KW-1185">Reference proteome</keyword>
<proteinExistence type="predicted"/>
<feature type="compositionally biased region" description="Low complexity" evidence="1">
    <location>
        <begin position="475"/>
        <end position="498"/>
    </location>
</feature>
<dbReference type="EMBL" id="JBHRWO010000010">
    <property type="protein sequence ID" value="MFC3492948.1"/>
    <property type="molecule type" value="Genomic_DNA"/>
</dbReference>
<sequence>MDSASGSASGSGADGYDTTASATAATVVAAAAEDTTAAAAAAAAIHYGLSIRADGFYDKRARRLFLLDGSPDPLTPGAYRVAVSPDLCDLAAPESDPSSPRYEPPHLRHQPGDDWEIGGKPYDPDDPGPFGSYGWRPDPRTGRHRRGELPDPLPPNDTARFDPRRTGTTESDRPTPSPAPPTSLLTPEDDAPQPQAASSGSVPPWRPRSRTASPPAEPSEPEDGSGNSPRPVTPDRPSPKPRDRSRFWSQSDRSQPEHTMNHQRRNHFDHEPANRSQSTATVVGTDQGTAATTDTTGAGLGPGATGPGSGPVPVPASNSVPSPYRFDKLREDAWGRFLDKSTELAAAHHRNRGTALERECGWQIALWIRFFRWLLAVIKGSSAKTEPPQPNPGSHNPNSRNPEPPALPNQAGRSDQTGPADRVGRAERARRTALATRSTRLASAVRGAQRARIEADSASSSAENGPEAERPGPPSRSSSRSDTARPRFSPSSPSRSESIGAHLFGGAAWA</sequence>
<feature type="compositionally biased region" description="Low complexity" evidence="1">
    <location>
        <begin position="279"/>
        <end position="297"/>
    </location>
</feature>
<evidence type="ECO:0000313" key="2">
    <source>
        <dbReference type="EMBL" id="MFC3492948.1"/>
    </source>
</evidence>
<accession>A0ABV7Q124</accession>